<protein>
    <recommendedName>
        <fullName evidence="3">DUF711 family protein</fullName>
    </recommendedName>
</protein>
<dbReference type="PANTHER" id="PTHR37560:SF2">
    <property type="entry name" value="DUF711 DOMAIN-CONTAINING PROTEIN"/>
    <property type="match status" value="1"/>
</dbReference>
<dbReference type="EMBL" id="CP002838">
    <property type="protein sequence ID" value="AEM39404.1"/>
    <property type="molecule type" value="Genomic_DNA"/>
</dbReference>
<name>G0EHQ1_PYRF1</name>
<dbReference type="SUPFAM" id="SSF51998">
    <property type="entry name" value="PFL-like glycyl radical enzymes"/>
    <property type="match status" value="1"/>
</dbReference>
<proteinExistence type="predicted"/>
<evidence type="ECO:0000313" key="2">
    <source>
        <dbReference type="Proteomes" id="UP000001037"/>
    </source>
</evidence>
<sequence>MARVRAVTVFVSPREWSSESISSYVENAAVKANEIADAIRERIEVWSVRVALPPLPEGVDPVRVAEAAMKAAEANGVKYIAAVHLNVGSIDDVKRFVDAIEVGVYGSVLLPRVEYAGRAAELIMEASKRDIMAPTRLAIVFGASWPLTPYFPIAVQTRSGMGFAVAALYVDDVLASLGEEPSIEMIRYISTRVFSVIEEVSREASERLGIEYYGLDASLSPWMDESVARLIERLMDERKLGSPGTLTVIRELNRVIRGIASSFDAVGFNEVMLPVAEDNVLKERVGEGLVRVRDLLLYSTVCVAGVDMVVVGDNMTKEGLVGLVRDMHSVYKLKGLSIGLRLIMIEGAQPGDWISLGEFGKVPVAWW</sequence>
<dbReference type="Gene3D" id="3.20.70.20">
    <property type="match status" value="1"/>
</dbReference>
<dbReference type="HOGENOM" id="CLU_064235_0_0_2"/>
<evidence type="ECO:0000313" key="1">
    <source>
        <dbReference type="EMBL" id="AEM39404.1"/>
    </source>
</evidence>
<dbReference type="InParanoid" id="G0EHQ1"/>
<organism evidence="1 2">
    <name type="scientific">Pyrolobus fumarii (strain DSM 11204 / 1A)</name>
    <dbReference type="NCBI Taxonomy" id="694429"/>
    <lineage>
        <taxon>Archaea</taxon>
        <taxon>Thermoproteota</taxon>
        <taxon>Thermoprotei</taxon>
        <taxon>Desulfurococcales</taxon>
        <taxon>Pyrodictiaceae</taxon>
        <taxon>Pyrolobus</taxon>
    </lineage>
</organism>
<dbReference type="AlphaFoldDB" id="G0EHQ1"/>
<keyword evidence="2" id="KW-1185">Reference proteome</keyword>
<dbReference type="RefSeq" id="WP_014027081.1">
    <property type="nucleotide sequence ID" value="NC_015931.1"/>
</dbReference>
<dbReference type="Proteomes" id="UP000001037">
    <property type="component" value="Chromosome"/>
</dbReference>
<dbReference type="STRING" id="694429.Pyrfu_1547"/>
<dbReference type="Pfam" id="PF05167">
    <property type="entry name" value="DUF711"/>
    <property type="match status" value="1"/>
</dbReference>
<accession>G0EHQ1</accession>
<dbReference type="InterPro" id="IPR007841">
    <property type="entry name" value="UPF0210"/>
</dbReference>
<dbReference type="KEGG" id="pfm:Pyrfu_1547"/>
<reference evidence="1 2" key="1">
    <citation type="journal article" date="2011" name="Stand. Genomic Sci.">
        <title>Complete genome sequence of the hyperthermophilic chemolithoautotroph Pyrolobus fumarii type strain (1A).</title>
        <authorList>
            <person name="Anderson I."/>
            <person name="Goker M."/>
            <person name="Nolan M."/>
            <person name="Lucas S."/>
            <person name="Hammon N."/>
            <person name="Deshpande S."/>
            <person name="Cheng J.F."/>
            <person name="Tapia R."/>
            <person name="Han C."/>
            <person name="Goodwin L."/>
            <person name="Pitluck S."/>
            <person name="Huntemann M."/>
            <person name="Liolios K."/>
            <person name="Ivanova N."/>
            <person name="Pagani I."/>
            <person name="Mavromatis K."/>
            <person name="Ovchinikova G."/>
            <person name="Pati A."/>
            <person name="Chen A."/>
            <person name="Palaniappan K."/>
            <person name="Land M."/>
            <person name="Hauser L."/>
            <person name="Brambilla E.M."/>
            <person name="Huber H."/>
            <person name="Yasawong M."/>
            <person name="Rohde M."/>
            <person name="Spring S."/>
            <person name="Abt B."/>
            <person name="Sikorski J."/>
            <person name="Wirth R."/>
            <person name="Detter J.C."/>
            <person name="Woyke T."/>
            <person name="Bristow J."/>
            <person name="Eisen J.A."/>
            <person name="Markowitz V."/>
            <person name="Hugenholtz P."/>
            <person name="Kyrpides N.C."/>
            <person name="Klenk H.P."/>
            <person name="Lapidus A."/>
        </authorList>
    </citation>
    <scope>NUCLEOTIDE SEQUENCE [LARGE SCALE GENOMIC DNA]</scope>
    <source>
        <strain evidence="2">DSM 11204 / 1A</strain>
    </source>
</reference>
<dbReference type="eggNOG" id="arCOG04321">
    <property type="taxonomic scope" value="Archaea"/>
</dbReference>
<dbReference type="GeneID" id="25394866"/>
<gene>
    <name evidence="1" type="ordered locus">Pyrfu_1547</name>
</gene>
<dbReference type="PANTHER" id="PTHR37560">
    <property type="entry name" value="UPF0210 PROTEIN SPR0218"/>
    <property type="match status" value="1"/>
</dbReference>
<evidence type="ECO:0008006" key="3">
    <source>
        <dbReference type="Google" id="ProtNLM"/>
    </source>
</evidence>
<dbReference type="OrthoDB" id="36493at2157"/>